<dbReference type="EMBL" id="CP114203">
    <property type="protein sequence ID" value="WAU03798.1"/>
    <property type="molecule type" value="Genomic_DNA"/>
</dbReference>
<evidence type="ECO:0000256" key="3">
    <source>
        <dbReference type="RuleBase" id="RU003560"/>
    </source>
</evidence>
<keyword evidence="4" id="KW-0808">Transferase</keyword>
<dbReference type="PANTHER" id="PTHR43094">
    <property type="entry name" value="AMINOTRANSFERASE"/>
    <property type="match status" value="1"/>
</dbReference>
<dbReference type="Pfam" id="PF00202">
    <property type="entry name" value="Aminotran_3"/>
    <property type="match status" value="1"/>
</dbReference>
<proteinExistence type="inferred from homology"/>
<dbReference type="Proteomes" id="UP001210169">
    <property type="component" value="Chromosome"/>
</dbReference>
<keyword evidence="4" id="KW-0032">Aminotransferase</keyword>
<evidence type="ECO:0000256" key="2">
    <source>
        <dbReference type="ARBA" id="ARBA00022898"/>
    </source>
</evidence>
<evidence type="ECO:0000313" key="5">
    <source>
        <dbReference type="Proteomes" id="UP001210169"/>
    </source>
</evidence>
<dbReference type="InterPro" id="IPR015422">
    <property type="entry name" value="PyrdxlP-dep_Trfase_small"/>
</dbReference>
<dbReference type="InterPro" id="IPR005814">
    <property type="entry name" value="Aminotrans_3"/>
</dbReference>
<dbReference type="GO" id="GO:0008483">
    <property type="term" value="F:transaminase activity"/>
    <property type="evidence" value="ECO:0007669"/>
    <property type="project" value="UniProtKB-KW"/>
</dbReference>
<comment type="similarity">
    <text evidence="1 3">Belongs to the class-III pyridoxal-phosphate-dependent aminotransferase family.</text>
</comment>
<dbReference type="GeneID" id="301331176"/>
<dbReference type="InterPro" id="IPR049704">
    <property type="entry name" value="Aminotrans_3_PPA_site"/>
</dbReference>
<organism evidence="4 5">
    <name type="scientific">Streptomyces nigrescens</name>
    <dbReference type="NCBI Taxonomy" id="1920"/>
    <lineage>
        <taxon>Bacteria</taxon>
        <taxon>Bacillati</taxon>
        <taxon>Actinomycetota</taxon>
        <taxon>Actinomycetes</taxon>
        <taxon>Kitasatosporales</taxon>
        <taxon>Streptomycetaceae</taxon>
        <taxon>Streptomyces</taxon>
    </lineage>
</organism>
<name>A0ABY7IZQ8_STRNI</name>
<dbReference type="SUPFAM" id="SSF53383">
    <property type="entry name" value="PLP-dependent transferases"/>
    <property type="match status" value="1"/>
</dbReference>
<protein>
    <submittedName>
        <fullName evidence="4">Aminotransferase class III-fold pyridoxal phosphate-dependent enzyme</fullName>
    </submittedName>
</protein>
<dbReference type="InterPro" id="IPR015421">
    <property type="entry name" value="PyrdxlP-dep_Trfase_major"/>
</dbReference>
<dbReference type="Gene3D" id="3.40.640.10">
    <property type="entry name" value="Type I PLP-dependent aspartate aminotransferase-like (Major domain)"/>
    <property type="match status" value="1"/>
</dbReference>
<evidence type="ECO:0000313" key="4">
    <source>
        <dbReference type="EMBL" id="WAU03798.1"/>
    </source>
</evidence>
<sequence>MTATAWNSRTGADLSPGFVWPPFSPPTAELDPQGLPILTSGDGVWLTGKDGKRYLDGVGALEAMAVGHGRTRLVGVAARQMQDLAFLDVFRYSSEPALELAEKLIDLTPAGMKKVHFTPGGSEAVEVALKLAIQYHWVRGDTRRRKVVTRFGAYHGVTFGAMNCDGRYYATRNDIYLGDTRFGVVAEGPATGPGWGMGARHAAGAPEFAATIEREGPENIAAVIVDACATASGVASAPPQDLVALRKLCDEHGILLIVDEIITGFCRTGKMFAHQLSGVTPDFLTFSKALSSGYMPIGATVVRDRVVDEIAQSEKADRVFAHGHTYGGHPVACAVALENIKILQEECLADRAREMGARLREGLWSLGHHDAFVDARGVGMLTGLELFPSDDQAGALGNAVAACGWLRRELRDLGLVTLTVHPGTVFLLAPPLVIEGSEIDRIVELFDAGLTRMEATR</sequence>
<dbReference type="CDD" id="cd00610">
    <property type="entry name" value="OAT_like"/>
    <property type="match status" value="1"/>
</dbReference>
<dbReference type="InterPro" id="IPR015424">
    <property type="entry name" value="PyrdxlP-dep_Trfase"/>
</dbReference>
<reference evidence="4 5" key="1">
    <citation type="submission" date="2022-12" db="EMBL/GenBank/DDBJ databases">
        <authorList>
            <person name="Ruckert C."/>
            <person name="Busche T."/>
            <person name="Kalinowski J."/>
            <person name="Wittmann C."/>
        </authorList>
    </citation>
    <scope>NUCLEOTIDE SEQUENCE [LARGE SCALE GENOMIC DNA]</scope>
    <source>
        <strain evidence="4 5">DSM 40276</strain>
    </source>
</reference>
<dbReference type="PROSITE" id="PS00600">
    <property type="entry name" value="AA_TRANSFER_CLASS_3"/>
    <property type="match status" value="1"/>
</dbReference>
<dbReference type="RefSeq" id="WP_277411005.1">
    <property type="nucleotide sequence ID" value="NZ_CP114203.1"/>
</dbReference>
<dbReference type="Gene3D" id="3.90.1150.10">
    <property type="entry name" value="Aspartate Aminotransferase, domain 1"/>
    <property type="match status" value="1"/>
</dbReference>
<dbReference type="PANTHER" id="PTHR43094:SF1">
    <property type="entry name" value="AMINOTRANSFERASE CLASS-III"/>
    <property type="match status" value="1"/>
</dbReference>
<keyword evidence="2 3" id="KW-0663">Pyridoxal phosphate</keyword>
<evidence type="ECO:0000256" key="1">
    <source>
        <dbReference type="ARBA" id="ARBA00008954"/>
    </source>
</evidence>
<gene>
    <name evidence="4" type="ORF">STRNI_001988</name>
</gene>
<keyword evidence="5" id="KW-1185">Reference proteome</keyword>
<accession>A0ABY7IZQ8</accession>